<comment type="caution">
    <text evidence="2">The sequence shown here is derived from an EMBL/GenBank/DDBJ whole genome shotgun (WGS) entry which is preliminary data.</text>
</comment>
<organism evidence="2 3">
    <name type="scientific">Piscinibacter koreensis</name>
    <dbReference type="NCBI Taxonomy" id="2742824"/>
    <lineage>
        <taxon>Bacteria</taxon>
        <taxon>Pseudomonadati</taxon>
        <taxon>Pseudomonadota</taxon>
        <taxon>Betaproteobacteria</taxon>
        <taxon>Burkholderiales</taxon>
        <taxon>Sphaerotilaceae</taxon>
        <taxon>Piscinibacter</taxon>
    </lineage>
</organism>
<keyword evidence="3" id="KW-1185">Reference proteome</keyword>
<proteinExistence type="predicted"/>
<dbReference type="EMBL" id="JABWMJ010000008">
    <property type="protein sequence ID" value="NUZ07597.1"/>
    <property type="molecule type" value="Genomic_DNA"/>
</dbReference>
<accession>A0A7Y6NQY8</accession>
<sequence length="81" mass="8433">MTHSIPSPPDGNVDVLSAAGAFLIRLPLERATGYVRRHPGVRIGDAPPPRQESRRDAIGGAATPIHVEGRSKPSGAFALAA</sequence>
<evidence type="ECO:0000313" key="3">
    <source>
        <dbReference type="Proteomes" id="UP000529637"/>
    </source>
</evidence>
<dbReference type="Proteomes" id="UP000529637">
    <property type="component" value="Unassembled WGS sequence"/>
</dbReference>
<evidence type="ECO:0000256" key="1">
    <source>
        <dbReference type="SAM" id="MobiDB-lite"/>
    </source>
</evidence>
<evidence type="ECO:0000313" key="2">
    <source>
        <dbReference type="EMBL" id="NUZ07597.1"/>
    </source>
</evidence>
<dbReference type="AlphaFoldDB" id="A0A7Y6NQY8"/>
<feature type="region of interest" description="Disordered" evidence="1">
    <location>
        <begin position="39"/>
        <end position="81"/>
    </location>
</feature>
<name>A0A7Y6NQY8_9BURK</name>
<protein>
    <submittedName>
        <fullName evidence="2">Uncharacterized protein</fullName>
    </submittedName>
</protein>
<gene>
    <name evidence="2" type="ORF">HQN59_17665</name>
</gene>
<dbReference type="RefSeq" id="WP_176070427.1">
    <property type="nucleotide sequence ID" value="NZ_JABWMJ010000008.1"/>
</dbReference>
<reference evidence="2 3" key="1">
    <citation type="submission" date="2020-06" db="EMBL/GenBank/DDBJ databases">
        <title>Schlegella sp. ID0723 isolated from air conditioner.</title>
        <authorList>
            <person name="Kim D.Y."/>
            <person name="Kim D.-U."/>
        </authorList>
    </citation>
    <scope>NUCLEOTIDE SEQUENCE [LARGE SCALE GENOMIC DNA]</scope>
    <source>
        <strain evidence="2 3">ID0723</strain>
    </source>
</reference>